<dbReference type="STRING" id="1314790.A0A1Y1Y2H2"/>
<feature type="domain" description="SGS" evidence="4">
    <location>
        <begin position="263"/>
        <end position="350"/>
    </location>
</feature>
<evidence type="ECO:0000256" key="3">
    <source>
        <dbReference type="SAM" id="MobiDB-lite"/>
    </source>
</evidence>
<dbReference type="Pfam" id="PF05002">
    <property type="entry name" value="SGS"/>
    <property type="match status" value="1"/>
</dbReference>
<dbReference type="CDD" id="cd06466">
    <property type="entry name" value="p23_CS_SGT1_like"/>
    <property type="match status" value="1"/>
</dbReference>
<accession>A0A1Y1Y2H2</accession>
<evidence type="ECO:0000256" key="2">
    <source>
        <dbReference type="PROSITE-ProRule" id="PRU00339"/>
    </source>
</evidence>
<dbReference type="AlphaFoldDB" id="A0A1Y1Y2H2"/>
<keyword evidence="7" id="KW-1185">Reference proteome</keyword>
<dbReference type="Pfam" id="PF04969">
    <property type="entry name" value="CS"/>
    <property type="match status" value="1"/>
</dbReference>
<dbReference type="PROSITE" id="PS50005">
    <property type="entry name" value="TPR"/>
    <property type="match status" value="1"/>
</dbReference>
<sequence>MSVAAELYKQAVDSYFEDDYGSAFEKLSEALSEEPENPEYYLKRSIVGSKLKKFENSLEDSIKAIALLEEKKVENKTLSRAYLRKGLTFYNLERFVRAKETFEKVRSLNPEEKDLDLWWKKCVDKCPKEAESLKKVEPSSSQPAPPVDKLQPPGSSKIKTEWYQNHDFITITLFIKNAKQNDVTVEFEQRGVSISVKTSAGSDVNYDWEPLSHPIIPEESKYLVLSTKIELRLKKAHSGVQWGVLEGTDTLAGHFSNQASKPNYPSSARNARNWDKLEKELQNDDDKLEGDQALNSMFQKLYKDAGEDVRKAMVKSFVESGGTCLSTNWEEVSKNKVEVRPPEGMEPKKY</sequence>
<comment type="similarity">
    <text evidence="1">Belongs to the SGT1 family.</text>
</comment>
<dbReference type="InterPro" id="IPR008978">
    <property type="entry name" value="HSP20-like_chaperone"/>
</dbReference>
<dbReference type="Gene3D" id="2.60.40.790">
    <property type="match status" value="1"/>
</dbReference>
<feature type="region of interest" description="Disordered" evidence="3">
    <location>
        <begin position="132"/>
        <end position="156"/>
    </location>
</feature>
<dbReference type="SUPFAM" id="SSF49764">
    <property type="entry name" value="HSP20-like chaperones"/>
    <property type="match status" value="1"/>
</dbReference>
<dbReference type="EMBL" id="MCFE01000287">
    <property type="protein sequence ID" value="ORX92211.1"/>
    <property type="molecule type" value="Genomic_DNA"/>
</dbReference>
<dbReference type="Gene3D" id="1.25.40.10">
    <property type="entry name" value="Tetratricopeptide repeat domain"/>
    <property type="match status" value="1"/>
</dbReference>
<evidence type="ECO:0000256" key="1">
    <source>
        <dbReference type="ARBA" id="ARBA00008509"/>
    </source>
</evidence>
<dbReference type="InterPro" id="IPR007699">
    <property type="entry name" value="SGS_dom"/>
</dbReference>
<dbReference type="SUPFAM" id="SSF48452">
    <property type="entry name" value="TPR-like"/>
    <property type="match status" value="1"/>
</dbReference>
<evidence type="ECO:0000259" key="5">
    <source>
        <dbReference type="PROSITE" id="PS51203"/>
    </source>
</evidence>
<keyword evidence="2" id="KW-0802">TPR repeat</keyword>
<dbReference type="InterPro" id="IPR007052">
    <property type="entry name" value="CS_dom"/>
</dbReference>
<name>A0A1Y1Y2H2_9FUNG</name>
<feature type="domain" description="CS" evidence="5">
    <location>
        <begin position="155"/>
        <end position="246"/>
    </location>
</feature>
<dbReference type="InParanoid" id="A0A1Y1Y2H2"/>
<dbReference type="InterPro" id="IPR011990">
    <property type="entry name" value="TPR-like_helical_dom_sf"/>
</dbReference>
<feature type="repeat" description="TPR" evidence="2">
    <location>
        <begin position="79"/>
        <end position="112"/>
    </location>
</feature>
<dbReference type="Proteomes" id="UP000193498">
    <property type="component" value="Unassembled WGS sequence"/>
</dbReference>
<dbReference type="FunCoup" id="A0A1Y1Y2H2">
    <property type="interactions" value="776"/>
</dbReference>
<feature type="compositionally biased region" description="Basic and acidic residues" evidence="3">
    <location>
        <begin position="331"/>
        <end position="350"/>
    </location>
</feature>
<dbReference type="OrthoDB" id="1898560at2759"/>
<organism evidence="6 7">
    <name type="scientific">Basidiobolus meristosporus CBS 931.73</name>
    <dbReference type="NCBI Taxonomy" id="1314790"/>
    <lineage>
        <taxon>Eukaryota</taxon>
        <taxon>Fungi</taxon>
        <taxon>Fungi incertae sedis</taxon>
        <taxon>Zoopagomycota</taxon>
        <taxon>Entomophthoromycotina</taxon>
        <taxon>Basidiobolomycetes</taxon>
        <taxon>Basidiobolales</taxon>
        <taxon>Basidiobolaceae</taxon>
        <taxon>Basidiobolus</taxon>
    </lineage>
</organism>
<reference evidence="6 7" key="1">
    <citation type="submission" date="2016-07" db="EMBL/GenBank/DDBJ databases">
        <title>Pervasive Adenine N6-methylation of Active Genes in Fungi.</title>
        <authorList>
            <consortium name="DOE Joint Genome Institute"/>
            <person name="Mondo S.J."/>
            <person name="Dannebaum R.O."/>
            <person name="Kuo R.C."/>
            <person name="Labutti K."/>
            <person name="Haridas S."/>
            <person name="Kuo A."/>
            <person name="Salamov A."/>
            <person name="Ahrendt S.R."/>
            <person name="Lipzen A."/>
            <person name="Sullivan W."/>
            <person name="Andreopoulos W.B."/>
            <person name="Clum A."/>
            <person name="Lindquist E."/>
            <person name="Daum C."/>
            <person name="Ramamoorthy G.K."/>
            <person name="Gryganskyi A."/>
            <person name="Culley D."/>
            <person name="Magnuson J.K."/>
            <person name="James T.Y."/>
            <person name="O'Malley M.A."/>
            <person name="Stajich J.E."/>
            <person name="Spatafora J.W."/>
            <person name="Visel A."/>
            <person name="Grigoriev I.V."/>
        </authorList>
    </citation>
    <scope>NUCLEOTIDE SEQUENCE [LARGE SCALE GENOMIC DNA]</scope>
    <source>
        <strain evidence="6 7">CBS 931.73</strain>
    </source>
</reference>
<proteinExistence type="inferred from homology"/>
<protein>
    <submittedName>
        <fullName evidence="6">SGS-domain-containing protein</fullName>
    </submittedName>
</protein>
<dbReference type="FunFam" id="2.60.40.790:FF:000012">
    <property type="entry name" value="SGT1 homolog, MIS12 kinetochore complex assembly cochaperone"/>
    <property type="match status" value="1"/>
</dbReference>
<comment type="caution">
    <text evidence="6">The sequence shown here is derived from an EMBL/GenBank/DDBJ whole genome shotgun (WGS) entry which is preliminary data.</text>
</comment>
<dbReference type="PANTHER" id="PTHR45862">
    <property type="entry name" value="PROTEIN SGT1 HOMOLOG"/>
    <property type="match status" value="1"/>
</dbReference>
<evidence type="ECO:0000313" key="7">
    <source>
        <dbReference type="Proteomes" id="UP000193498"/>
    </source>
</evidence>
<dbReference type="InterPro" id="IPR044563">
    <property type="entry name" value="Sgt1-like"/>
</dbReference>
<dbReference type="GO" id="GO:0051087">
    <property type="term" value="F:protein-folding chaperone binding"/>
    <property type="evidence" value="ECO:0007669"/>
    <property type="project" value="InterPro"/>
</dbReference>
<dbReference type="PROSITE" id="PS51048">
    <property type="entry name" value="SGS"/>
    <property type="match status" value="1"/>
</dbReference>
<dbReference type="GO" id="GO:0005737">
    <property type="term" value="C:cytoplasm"/>
    <property type="evidence" value="ECO:0007669"/>
    <property type="project" value="UniProtKB-ARBA"/>
</dbReference>
<feature type="region of interest" description="Disordered" evidence="3">
    <location>
        <begin position="329"/>
        <end position="350"/>
    </location>
</feature>
<dbReference type="SMART" id="SM00028">
    <property type="entry name" value="TPR"/>
    <property type="match status" value="2"/>
</dbReference>
<evidence type="ECO:0000259" key="4">
    <source>
        <dbReference type="PROSITE" id="PS51048"/>
    </source>
</evidence>
<evidence type="ECO:0000313" key="6">
    <source>
        <dbReference type="EMBL" id="ORX92211.1"/>
    </source>
</evidence>
<gene>
    <name evidence="6" type="ORF">K493DRAFT_408943</name>
</gene>
<dbReference type="InterPro" id="IPR019734">
    <property type="entry name" value="TPR_rpt"/>
</dbReference>
<dbReference type="PROSITE" id="PS51203">
    <property type="entry name" value="CS"/>
    <property type="match status" value="1"/>
</dbReference>